<feature type="coiled-coil region" evidence="4">
    <location>
        <begin position="278"/>
        <end position="307"/>
    </location>
</feature>
<keyword evidence="8" id="KW-1185">Reference proteome</keyword>
<protein>
    <submittedName>
        <fullName evidence="7">Flotillin family protein</fullName>
    </submittedName>
</protein>
<dbReference type="SUPFAM" id="SSF117892">
    <property type="entry name" value="Band 7/SPFH domain"/>
    <property type="match status" value="1"/>
</dbReference>
<dbReference type="Gene3D" id="3.30.479.30">
    <property type="entry name" value="Band 7 domain"/>
    <property type="match status" value="1"/>
</dbReference>
<evidence type="ECO:0000256" key="5">
    <source>
        <dbReference type="SAM" id="MobiDB-lite"/>
    </source>
</evidence>
<dbReference type="SMART" id="SM00244">
    <property type="entry name" value="PHB"/>
    <property type="match status" value="1"/>
</dbReference>
<evidence type="ECO:0000256" key="4">
    <source>
        <dbReference type="SAM" id="Coils"/>
    </source>
</evidence>
<dbReference type="InterPro" id="IPR027705">
    <property type="entry name" value="Flotillin_fam"/>
</dbReference>
<evidence type="ECO:0000256" key="1">
    <source>
        <dbReference type="ARBA" id="ARBA00004370"/>
    </source>
</evidence>
<name>A0ABV6YW25_UNCC1</name>
<comment type="subcellular location">
    <subcellularLocation>
        <location evidence="1">Membrane</location>
    </subcellularLocation>
</comment>
<sequence length="466" mass="51328">MSIVLYILLIAVILVIIGIAVAVPLQYKKVGPNEVLIITGGRYRSITLPDGTIKKVGYRVRIGGGTLVWPVFEAYQILSLQIIGMDFEVKDVIAQNGINSTITGTAQVKINGADPQVHLAAEQFLGKSQADIKEVALKTIEGHARSIIGTLNLEQLNKARREFSAQLFENVQPDFDRMGLILISFNLKDIKDPSGYLEALGRPVIALAKRDAEVAQAEANRDAVIKSAYAKKEGDIAKLKAETEVAEVTKDFEMRRAEFQATINEKKAISDYTYDLERQKMSKLVKEEEHKVKLIEKENDIAIAQKEIDRSEFDLEATVKKPALAEKFRLTQEAEAMAEAKKIQGLVEAELTQNQGQAEAAAMKQKAEAWRSYNDAAMIHQLVEILPQLAREISEPLSKIEKIVMVNSGSDTSGVSKITGDVAEVLAQLPTVVESLTGVDLKKMLARLPQAGQKKDSPESDPQPQD</sequence>
<feature type="region of interest" description="Disordered" evidence="5">
    <location>
        <begin position="447"/>
        <end position="466"/>
    </location>
</feature>
<evidence type="ECO:0000259" key="6">
    <source>
        <dbReference type="SMART" id="SM00244"/>
    </source>
</evidence>
<feature type="domain" description="Band 7" evidence="6">
    <location>
        <begin position="25"/>
        <end position="204"/>
    </location>
</feature>
<organism evidence="7 8">
    <name type="scientific">candidate division CSSED10-310 bacterium</name>
    <dbReference type="NCBI Taxonomy" id="2855610"/>
    <lineage>
        <taxon>Bacteria</taxon>
        <taxon>Bacteria division CSSED10-310</taxon>
    </lineage>
</organism>
<evidence type="ECO:0000256" key="2">
    <source>
        <dbReference type="ARBA" id="ARBA00007161"/>
    </source>
</evidence>
<evidence type="ECO:0000313" key="8">
    <source>
        <dbReference type="Proteomes" id="UP001594351"/>
    </source>
</evidence>
<dbReference type="EMBL" id="JBHPBY010000097">
    <property type="protein sequence ID" value="MFC1850417.1"/>
    <property type="molecule type" value="Genomic_DNA"/>
</dbReference>
<dbReference type="CDD" id="cd03399">
    <property type="entry name" value="SPFH_flotillin"/>
    <property type="match status" value="1"/>
</dbReference>
<evidence type="ECO:0000313" key="7">
    <source>
        <dbReference type="EMBL" id="MFC1850417.1"/>
    </source>
</evidence>
<comment type="similarity">
    <text evidence="2">Belongs to the band 7/mec-2 family. Flotillin subfamily.</text>
</comment>
<reference evidence="7 8" key="1">
    <citation type="submission" date="2024-09" db="EMBL/GenBank/DDBJ databases">
        <title>Laminarin stimulates single cell rates of sulfate reduction while oxygen inhibits transcriptomic activity in coastal marine sediment.</title>
        <authorList>
            <person name="Lindsay M."/>
            <person name="Orcutt B."/>
            <person name="Emerson D."/>
            <person name="Stepanauskas R."/>
            <person name="D'Angelo T."/>
        </authorList>
    </citation>
    <scope>NUCLEOTIDE SEQUENCE [LARGE SCALE GENOMIC DNA]</scope>
    <source>
        <strain evidence="7">SAG AM-311-K15</strain>
    </source>
</reference>
<keyword evidence="3" id="KW-0472">Membrane</keyword>
<gene>
    <name evidence="7" type="ORF">ACFL27_09530</name>
</gene>
<dbReference type="InterPro" id="IPR001107">
    <property type="entry name" value="Band_7"/>
</dbReference>
<comment type="caution">
    <text evidence="7">The sequence shown here is derived from an EMBL/GenBank/DDBJ whole genome shotgun (WGS) entry which is preliminary data.</text>
</comment>
<dbReference type="InterPro" id="IPR036013">
    <property type="entry name" value="Band_7/SPFH_dom_sf"/>
</dbReference>
<dbReference type="PANTHER" id="PTHR13806">
    <property type="entry name" value="FLOTILLIN-RELATED"/>
    <property type="match status" value="1"/>
</dbReference>
<dbReference type="InterPro" id="IPR031905">
    <property type="entry name" value="Flotillin_C"/>
</dbReference>
<dbReference type="Pfam" id="PF01145">
    <property type="entry name" value="Band_7"/>
    <property type="match status" value="1"/>
</dbReference>
<dbReference type="PANTHER" id="PTHR13806:SF46">
    <property type="entry name" value="FLOTILLIN-1-RELATED"/>
    <property type="match status" value="1"/>
</dbReference>
<dbReference type="Proteomes" id="UP001594351">
    <property type="component" value="Unassembled WGS sequence"/>
</dbReference>
<proteinExistence type="inferred from homology"/>
<dbReference type="Pfam" id="PF15975">
    <property type="entry name" value="Flot"/>
    <property type="match status" value="1"/>
</dbReference>
<keyword evidence="4" id="KW-0175">Coiled coil</keyword>
<accession>A0ABV6YW25</accession>
<evidence type="ECO:0000256" key="3">
    <source>
        <dbReference type="ARBA" id="ARBA00023136"/>
    </source>
</evidence>